<evidence type="ECO:0000313" key="1">
    <source>
        <dbReference type="EMBL" id="QHT60901.1"/>
    </source>
</evidence>
<sequence length="317" mass="34846">MFDSVRLLMERLIDYAGLFPPARLSMDEAVHHYRRYSRDPDSWMLGRFIVPAARLEELVPYRALFTVERALQLSVIGAGSGDGRECLTQLARCLTQIRAFERRFGAAAAVASIELPLPQAAIGAELLEAIANDTAAHGLRAYCEMTYVRDAGWAHNLISALDRVAACNADREAKLGVKLRTGGVAADAFPTPDQAAFVLAACRDREIALKFTAGLHHPVRMFRPEANAKMHGFLNVFAAGMLARAHALDLPGIAEILADEDPEHFRFSAEGLRWKQLFVSSAEMGEYRASALIAYGSCSFDEPRDELRALGLLGQRS</sequence>
<dbReference type="EMBL" id="CP048209">
    <property type="protein sequence ID" value="QHT60901.1"/>
    <property type="molecule type" value="Genomic_DNA"/>
</dbReference>
<name>A0A6C0FZJ8_9BACL</name>
<dbReference type="AlphaFoldDB" id="A0A6C0FZJ8"/>
<organism evidence="1 2">
    <name type="scientific">Paenibacillus lycopersici</name>
    <dbReference type="NCBI Taxonomy" id="2704462"/>
    <lineage>
        <taxon>Bacteria</taxon>
        <taxon>Bacillati</taxon>
        <taxon>Bacillota</taxon>
        <taxon>Bacilli</taxon>
        <taxon>Bacillales</taxon>
        <taxon>Paenibacillaceae</taxon>
        <taxon>Paenibacillus</taxon>
    </lineage>
</organism>
<evidence type="ECO:0000313" key="2">
    <source>
        <dbReference type="Proteomes" id="UP000476064"/>
    </source>
</evidence>
<dbReference type="RefSeq" id="WP_162357340.1">
    <property type="nucleotide sequence ID" value="NZ_CP048209.1"/>
</dbReference>
<gene>
    <name evidence="1" type="ORF">GXP70_13710</name>
</gene>
<dbReference type="KEGG" id="plyc:GXP70_13710"/>
<keyword evidence="2" id="KW-1185">Reference proteome</keyword>
<protein>
    <submittedName>
        <fullName evidence="1">Uncharacterized protein</fullName>
    </submittedName>
</protein>
<accession>A0A6C0FZJ8</accession>
<proteinExistence type="predicted"/>
<dbReference type="Proteomes" id="UP000476064">
    <property type="component" value="Chromosome"/>
</dbReference>
<reference evidence="1 2" key="1">
    <citation type="submission" date="2020-01" db="EMBL/GenBank/DDBJ databases">
        <title>Paenibacillus sp. nov., isolated from tomato rhizosphere.</title>
        <authorList>
            <person name="Weon H.-Y."/>
            <person name="Lee S.A."/>
        </authorList>
    </citation>
    <scope>NUCLEOTIDE SEQUENCE [LARGE SCALE GENOMIC DNA]</scope>
    <source>
        <strain evidence="1 2">12200R-189</strain>
    </source>
</reference>